<dbReference type="PANTHER" id="PTHR33447">
    <property type="entry name" value="GLUTATHIONE GAMMA-GLUTAMYLCYSTEINYLTRANSFERASE"/>
    <property type="match status" value="1"/>
</dbReference>
<evidence type="ECO:0000256" key="5">
    <source>
        <dbReference type="ARBA" id="ARBA00023315"/>
    </source>
</evidence>
<dbReference type="Pfam" id="PF09328">
    <property type="entry name" value="Phytochelatin_C"/>
    <property type="match status" value="2"/>
</dbReference>
<dbReference type="Proteomes" id="UP000827721">
    <property type="component" value="Unassembled WGS sequence"/>
</dbReference>
<accession>A0ABQ8ILZ0</accession>
<evidence type="ECO:0000256" key="4">
    <source>
        <dbReference type="ARBA" id="ARBA00022723"/>
    </source>
</evidence>
<dbReference type="EMBL" id="JAFEMO010000001">
    <property type="protein sequence ID" value="KAH7577701.1"/>
    <property type="molecule type" value="Genomic_DNA"/>
</dbReference>
<keyword evidence="3" id="KW-0808">Transferase</keyword>
<dbReference type="PROSITE" id="PS51443">
    <property type="entry name" value="PCS"/>
    <property type="match status" value="1"/>
</dbReference>
<reference evidence="7 8" key="1">
    <citation type="submission" date="2021-02" db="EMBL/GenBank/DDBJ databases">
        <title>Plant Genome Project.</title>
        <authorList>
            <person name="Zhang R.-G."/>
        </authorList>
    </citation>
    <scope>NUCLEOTIDE SEQUENCE [LARGE SCALE GENOMIC DNA]</scope>
    <source>
        <tissue evidence="7">Leaves</tissue>
    </source>
</reference>
<proteinExistence type="predicted"/>
<evidence type="ECO:0000256" key="1">
    <source>
        <dbReference type="ARBA" id="ARBA00012468"/>
    </source>
</evidence>
<evidence type="ECO:0000313" key="7">
    <source>
        <dbReference type="EMBL" id="KAH7577701.1"/>
    </source>
</evidence>
<dbReference type="InterPro" id="IPR038765">
    <property type="entry name" value="Papain-like_cys_pep_sf"/>
</dbReference>
<keyword evidence="5" id="KW-0012">Acyltransferase</keyword>
<dbReference type="EC" id="2.3.2.15" evidence="1"/>
<sequence>MADIPYYRLVLQSPPAIEFASPQGKQLFIEALEAGTMEGFFRLISYYQTQSEPGFCGHGTLNVLLNALEVDPERTQKGQCRWFVESMFHCCEPLSKLREEGITFGKFACLAYCNGANVEAIRTHESSIDDFRRHVISCTSTENCHLIASYYRGVVKQEGPGHFSPIGGYHARTDMVLILDVARYKYPPHWMPLTLLWEAMATIDETTGLPRGFMIVYGLQKAPSIVYTLGCGHESWISVEKYMTENVPLKLRSENVKDVEDLLSVVFKAAPPGIKEFIKWVAEVQRHEDAYTIFTQMERRCLEELLKEAREAELYEHVRRWLDYEIPLCNGVATSLGFFGQEILHETKPYNSNGLTTLNGIKNTSTVEILTLLLFALPQNIWSAIKQEKLLLQFNSLVSIHNLPSLLQQEIMSDFSGIVYSGAFATAAPVSDDRRQCLVFFSVKTEEYLLQIN</sequence>
<dbReference type="PANTHER" id="PTHR33447:SF19">
    <property type="entry name" value="GLUTATHIONE GAMMA-GLUTAMYLCYSTEINYLTRANSFERASE"/>
    <property type="match status" value="1"/>
</dbReference>
<dbReference type="InterPro" id="IPR007719">
    <property type="entry name" value="PCS_N"/>
</dbReference>
<evidence type="ECO:0000313" key="8">
    <source>
        <dbReference type="Proteomes" id="UP000827721"/>
    </source>
</evidence>
<gene>
    <name evidence="7" type="ORF">JRO89_XS01G0286700</name>
</gene>
<protein>
    <recommendedName>
        <fullName evidence="1">glutathione gamma-glutamylcysteinyltransferase</fullName>
        <ecNumber evidence="1">2.3.2.15</ecNumber>
    </recommendedName>
</protein>
<dbReference type="Gene3D" id="3.90.70.30">
    <property type="entry name" value="Phytochelatin synthase, N-terminal domain"/>
    <property type="match status" value="1"/>
</dbReference>
<feature type="domain" description="Peptidase C83" evidence="6">
    <location>
        <begin position="1"/>
        <end position="221"/>
    </location>
</feature>
<dbReference type="SUPFAM" id="SSF54001">
    <property type="entry name" value="Cysteine proteinases"/>
    <property type="match status" value="1"/>
</dbReference>
<evidence type="ECO:0000259" key="6">
    <source>
        <dbReference type="PROSITE" id="PS51443"/>
    </source>
</evidence>
<dbReference type="InterPro" id="IPR040409">
    <property type="entry name" value="PCS-like"/>
</dbReference>
<keyword evidence="2" id="KW-0104">Cadmium</keyword>
<keyword evidence="4" id="KW-0479">Metal-binding</keyword>
<evidence type="ECO:0000256" key="2">
    <source>
        <dbReference type="ARBA" id="ARBA00022539"/>
    </source>
</evidence>
<dbReference type="InterPro" id="IPR038156">
    <property type="entry name" value="PCS_N_sf"/>
</dbReference>
<organism evidence="7 8">
    <name type="scientific">Xanthoceras sorbifolium</name>
    <dbReference type="NCBI Taxonomy" id="99658"/>
    <lineage>
        <taxon>Eukaryota</taxon>
        <taxon>Viridiplantae</taxon>
        <taxon>Streptophyta</taxon>
        <taxon>Embryophyta</taxon>
        <taxon>Tracheophyta</taxon>
        <taxon>Spermatophyta</taxon>
        <taxon>Magnoliopsida</taxon>
        <taxon>eudicotyledons</taxon>
        <taxon>Gunneridae</taxon>
        <taxon>Pentapetalae</taxon>
        <taxon>rosids</taxon>
        <taxon>malvids</taxon>
        <taxon>Sapindales</taxon>
        <taxon>Sapindaceae</taxon>
        <taxon>Xanthoceroideae</taxon>
        <taxon>Xanthoceras</taxon>
    </lineage>
</organism>
<dbReference type="Pfam" id="PF05023">
    <property type="entry name" value="Phytochelatin"/>
    <property type="match status" value="1"/>
</dbReference>
<dbReference type="InterPro" id="IPR015407">
    <property type="entry name" value="Phytochelatin_synthase_C"/>
</dbReference>
<comment type="caution">
    <text evidence="7">The sequence shown here is derived from an EMBL/GenBank/DDBJ whole genome shotgun (WGS) entry which is preliminary data.</text>
</comment>
<name>A0ABQ8ILZ0_9ROSI</name>
<evidence type="ECO:0000256" key="3">
    <source>
        <dbReference type="ARBA" id="ARBA00022679"/>
    </source>
</evidence>
<keyword evidence="8" id="KW-1185">Reference proteome</keyword>